<proteinExistence type="predicted"/>
<name>A0A7V7QJ30_9FIRM</name>
<dbReference type="AlphaFoldDB" id="A0A7V7QJ30"/>
<reference evidence="1 2" key="2">
    <citation type="submission" date="2020-02" db="EMBL/GenBank/DDBJ databases">
        <title>Candidatus Galacturonibacter soehngenii shows hetero-acetogenic catabolism of galacturonic acid but lacks a canonical carbon monoxide dehydrogenase/acetyl-CoA synthase complex.</title>
        <authorList>
            <person name="Diender M."/>
            <person name="Stouten G.R."/>
            <person name="Petersen J.F."/>
            <person name="Nielsen P.H."/>
            <person name="Dueholm M.S."/>
            <person name="Pronk J.T."/>
            <person name="Van Loosdrecht M.C.M."/>
        </authorList>
    </citation>
    <scope>NUCLEOTIDE SEQUENCE [LARGE SCALE GENOMIC DNA]</scope>
    <source>
        <strain evidence="1">GalUA</strain>
    </source>
</reference>
<keyword evidence="2" id="KW-1185">Reference proteome</keyword>
<dbReference type="EMBL" id="WAGX01000007">
    <property type="protein sequence ID" value="KAB1435904.1"/>
    <property type="molecule type" value="Genomic_DNA"/>
</dbReference>
<accession>A0A7V7QJ30</accession>
<sequence length="156" mass="18108">MNKIILNKNKVLKLSNVLGMAIQVDKSNNFNINIEQMQNYLKISGAVSIGPLIQYVSTFVNENGELDIEIKLLLQSNYYIKNVQPPYQMERVICVKNCMYVRYQGEENKLKFAYDKINLTAFEEDIPLKGDSYTIFVDQQDDQIIADVFMERADYD</sequence>
<protein>
    <submittedName>
        <fullName evidence="1">Uncharacterized protein</fullName>
    </submittedName>
</protein>
<reference evidence="1 2" key="1">
    <citation type="submission" date="2019-09" db="EMBL/GenBank/DDBJ databases">
        <authorList>
            <person name="Valk L.C."/>
        </authorList>
    </citation>
    <scope>NUCLEOTIDE SEQUENCE [LARGE SCALE GENOMIC DNA]</scope>
    <source>
        <strain evidence="1">GalUA</strain>
    </source>
</reference>
<dbReference type="Proteomes" id="UP000461768">
    <property type="component" value="Unassembled WGS sequence"/>
</dbReference>
<comment type="caution">
    <text evidence="1">The sequence shown here is derived from an EMBL/GenBank/DDBJ whole genome shotgun (WGS) entry which is preliminary data.</text>
</comment>
<organism evidence="1 2">
    <name type="scientific">Candidatus Galacturonatibacter soehngenii</name>
    <dbReference type="NCBI Taxonomy" id="2307010"/>
    <lineage>
        <taxon>Bacteria</taxon>
        <taxon>Bacillati</taxon>
        <taxon>Bacillota</taxon>
        <taxon>Clostridia</taxon>
        <taxon>Lachnospirales</taxon>
        <taxon>Lachnospiraceae</taxon>
        <taxon>Candidatus Galacturonatibacter</taxon>
    </lineage>
</organism>
<evidence type="ECO:0000313" key="2">
    <source>
        <dbReference type="Proteomes" id="UP000461768"/>
    </source>
</evidence>
<dbReference type="RefSeq" id="WP_151147627.1">
    <property type="nucleotide sequence ID" value="NZ_WAGX01000007.1"/>
</dbReference>
<evidence type="ECO:0000313" key="1">
    <source>
        <dbReference type="EMBL" id="KAB1435904.1"/>
    </source>
</evidence>
<gene>
    <name evidence="1" type="ORF">F7O84_16140</name>
</gene>
<dbReference type="OrthoDB" id="2004844at2"/>